<evidence type="ECO:0000256" key="1">
    <source>
        <dbReference type="SAM" id="MobiDB-lite"/>
    </source>
</evidence>
<gene>
    <name evidence="2" type="ORF">BJX63DRAFT_132810</name>
</gene>
<evidence type="ECO:0008006" key="4">
    <source>
        <dbReference type="Google" id="ProtNLM"/>
    </source>
</evidence>
<protein>
    <recommendedName>
        <fullName evidence="4">Myb-like domain-containing protein</fullName>
    </recommendedName>
</protein>
<feature type="region of interest" description="Disordered" evidence="1">
    <location>
        <begin position="495"/>
        <end position="515"/>
    </location>
</feature>
<accession>A0ABR4GT03</accession>
<keyword evidence="3" id="KW-1185">Reference proteome</keyword>
<name>A0ABR4GT03_9EURO</name>
<reference evidence="2 3" key="1">
    <citation type="submission" date="2024-07" db="EMBL/GenBank/DDBJ databases">
        <title>Section-level genome sequencing and comparative genomics of Aspergillus sections Usti and Cavernicolus.</title>
        <authorList>
            <consortium name="Lawrence Berkeley National Laboratory"/>
            <person name="Nybo J.L."/>
            <person name="Vesth T.C."/>
            <person name="Theobald S."/>
            <person name="Frisvad J.C."/>
            <person name="Larsen T.O."/>
            <person name="Kjaerboelling I."/>
            <person name="Rothschild-Mancinelli K."/>
            <person name="Lyhne E.K."/>
            <person name="Kogle M.E."/>
            <person name="Barry K."/>
            <person name="Clum A."/>
            <person name="Na H."/>
            <person name="Ledsgaard L."/>
            <person name="Lin J."/>
            <person name="Lipzen A."/>
            <person name="Kuo A."/>
            <person name="Riley R."/>
            <person name="Mondo S."/>
            <person name="Labutti K."/>
            <person name="Haridas S."/>
            <person name="Pangalinan J."/>
            <person name="Salamov A.A."/>
            <person name="Simmons B.A."/>
            <person name="Magnuson J.K."/>
            <person name="Chen J."/>
            <person name="Drula E."/>
            <person name="Henrissat B."/>
            <person name="Wiebenga A."/>
            <person name="Lubbers R.J."/>
            <person name="Gomes A.C."/>
            <person name="Makela M.R."/>
            <person name="Stajich J."/>
            <person name="Grigoriev I.V."/>
            <person name="Mortensen U.H."/>
            <person name="De Vries R.P."/>
            <person name="Baker S.E."/>
            <person name="Andersen M.R."/>
        </authorList>
    </citation>
    <scope>NUCLEOTIDE SEQUENCE [LARGE SCALE GENOMIC DNA]</scope>
    <source>
        <strain evidence="2 3">CBS 588.65</strain>
    </source>
</reference>
<proteinExistence type="predicted"/>
<sequence>MSTFLFYNPNSNTSRYSQKERFSNQQSVLNTEHYPKVNRGCDSSVCPTQSSIRNTYDLQPAESAYSTAILESTQGPNQDNRTFSERDISDVASLRSLFLGSDSGAGAGPLEVGELISSLSRRNTQSPSFDDGLAPANEDARITQPNSALDGQESARDTRQALEGVASGPDLATYCLDLSPSPILRANDLVIADDRATGHQSEVILPLRADDPKNFAESAAVWESDQQYTSLNDDETRMDVDKGISIDQCIDRSASEFGPHPRISSPTEISGFGSSHYSNEHNTPAENAHGSIRDPKTCPIALTEQTCLWDLNNTVTSSRQPLVGKESEGSIPNIAEVVSEPVPEPPTILAGACSDAGVQGHASVQPTTPREPSVNPPIAVGDVSIPSDKSAPARSSSRISSYQSCRKTFTEFSHVEIPSRPIAEANRESVAITPLVERGWSCHPSLTNGPWRLDGTTLSIDLRDAEQVPLFVGYSSLRVYDGKLTQSLTFFHGPADGPPVNKSAVKPSPPMSARGPLSLEQKQRLVELKQEGYTWDEILTEFPGRKRSNLQAIYSKSLKDLCSSHPPRYPSLAPRSSSKHLAETVGNGRIKAGRTNKVKKSRYNLRAK</sequence>
<evidence type="ECO:0000313" key="3">
    <source>
        <dbReference type="Proteomes" id="UP001610334"/>
    </source>
</evidence>
<feature type="region of interest" description="Disordered" evidence="1">
    <location>
        <begin position="358"/>
        <end position="397"/>
    </location>
</feature>
<organism evidence="2 3">
    <name type="scientific">Aspergillus granulosus</name>
    <dbReference type="NCBI Taxonomy" id="176169"/>
    <lineage>
        <taxon>Eukaryota</taxon>
        <taxon>Fungi</taxon>
        <taxon>Dikarya</taxon>
        <taxon>Ascomycota</taxon>
        <taxon>Pezizomycotina</taxon>
        <taxon>Eurotiomycetes</taxon>
        <taxon>Eurotiomycetidae</taxon>
        <taxon>Eurotiales</taxon>
        <taxon>Aspergillaceae</taxon>
        <taxon>Aspergillus</taxon>
        <taxon>Aspergillus subgen. Nidulantes</taxon>
    </lineage>
</organism>
<evidence type="ECO:0000313" key="2">
    <source>
        <dbReference type="EMBL" id="KAL2802203.1"/>
    </source>
</evidence>
<comment type="caution">
    <text evidence="2">The sequence shown here is derived from an EMBL/GenBank/DDBJ whole genome shotgun (WGS) entry which is preliminary data.</text>
</comment>
<feature type="region of interest" description="Disordered" evidence="1">
    <location>
        <begin position="565"/>
        <end position="588"/>
    </location>
</feature>
<dbReference type="EMBL" id="JBFXLT010000200">
    <property type="protein sequence ID" value="KAL2802203.1"/>
    <property type="molecule type" value="Genomic_DNA"/>
</dbReference>
<dbReference type="Proteomes" id="UP001610334">
    <property type="component" value="Unassembled WGS sequence"/>
</dbReference>